<evidence type="ECO:0000256" key="3">
    <source>
        <dbReference type="ARBA" id="ARBA00022833"/>
    </source>
</evidence>
<dbReference type="Proteomes" id="UP000799118">
    <property type="component" value="Unassembled WGS sequence"/>
</dbReference>
<dbReference type="AlphaFoldDB" id="A0A6A4HM26"/>
<reference evidence="6" key="1">
    <citation type="journal article" date="2019" name="Environ. Microbiol.">
        <title>Fungal ecological strategies reflected in gene transcription - a case study of two litter decomposers.</title>
        <authorList>
            <person name="Barbi F."/>
            <person name="Kohler A."/>
            <person name="Barry K."/>
            <person name="Baskaran P."/>
            <person name="Daum C."/>
            <person name="Fauchery L."/>
            <person name="Ihrmark K."/>
            <person name="Kuo A."/>
            <person name="LaButti K."/>
            <person name="Lipzen A."/>
            <person name="Morin E."/>
            <person name="Grigoriev I.V."/>
            <person name="Henrissat B."/>
            <person name="Lindahl B."/>
            <person name="Martin F."/>
        </authorList>
    </citation>
    <scope>NUCLEOTIDE SEQUENCE</scope>
    <source>
        <strain evidence="6">JB14</strain>
    </source>
</reference>
<dbReference type="OrthoDB" id="549788at2759"/>
<organism evidence="6 7">
    <name type="scientific">Gymnopus androsaceus JB14</name>
    <dbReference type="NCBI Taxonomy" id="1447944"/>
    <lineage>
        <taxon>Eukaryota</taxon>
        <taxon>Fungi</taxon>
        <taxon>Dikarya</taxon>
        <taxon>Basidiomycota</taxon>
        <taxon>Agaricomycotina</taxon>
        <taxon>Agaricomycetes</taxon>
        <taxon>Agaricomycetidae</taxon>
        <taxon>Agaricales</taxon>
        <taxon>Marasmiineae</taxon>
        <taxon>Omphalotaceae</taxon>
        <taxon>Gymnopus</taxon>
    </lineage>
</organism>
<dbReference type="InterPro" id="IPR002893">
    <property type="entry name" value="Znf_MYND"/>
</dbReference>
<evidence type="ECO:0000256" key="4">
    <source>
        <dbReference type="PROSITE-ProRule" id="PRU00134"/>
    </source>
</evidence>
<feature type="domain" description="MYND-type" evidence="5">
    <location>
        <begin position="21"/>
        <end position="59"/>
    </location>
</feature>
<sequence>MEPHTDLPDGHRFQTCQNRECLKTSKEAGQMRTCSGCKRASYCSRSCQRADFKRHKPICNSNSAAEIQTQSFDDSIKNFSESLRKWMPRYRQWQLEVYLHAMGLKKNPQKYRTHGVVVTLDAYPTSWGSYVFTLSDAKAHTFEEILDMSYAAGQEREIRNTRDNVLSVKHRNGVPVFGALAIYVAKAVGSEHYIVNSTSMVVETSMLEDFPNSEGWKDSLDLALRVPSGIYDKNIPPAMFRWTQKHHPYLTFCCLHTLELANPENRHKIQDCVEIDMMVSPPDSKGRYLFTPLATKRTTWEDYYSRRKDYDSTNGELIYEKSKEKNQNTIHEGETGIACIVLISMRNEVALSVPMFFKHSKLDENKKDLQRWNDRYSIPSKDLFLILRTLDRTSELPILARLYTFTRRRDPQWGKEDACLKEDTASSAQWERTSMNGAKVQNIVAEIF</sequence>
<keyword evidence="1" id="KW-0479">Metal-binding</keyword>
<dbReference type="GO" id="GO:0008270">
    <property type="term" value="F:zinc ion binding"/>
    <property type="evidence" value="ECO:0007669"/>
    <property type="project" value="UniProtKB-KW"/>
</dbReference>
<dbReference type="PROSITE" id="PS50865">
    <property type="entry name" value="ZF_MYND_2"/>
    <property type="match status" value="1"/>
</dbReference>
<dbReference type="Pfam" id="PF01753">
    <property type="entry name" value="zf-MYND"/>
    <property type="match status" value="1"/>
</dbReference>
<name>A0A6A4HM26_9AGAR</name>
<keyword evidence="3" id="KW-0862">Zinc</keyword>
<accession>A0A6A4HM26</accession>
<dbReference type="SUPFAM" id="SSF144232">
    <property type="entry name" value="HIT/MYND zinc finger-like"/>
    <property type="match status" value="1"/>
</dbReference>
<evidence type="ECO:0000256" key="2">
    <source>
        <dbReference type="ARBA" id="ARBA00022771"/>
    </source>
</evidence>
<evidence type="ECO:0000313" key="7">
    <source>
        <dbReference type="Proteomes" id="UP000799118"/>
    </source>
</evidence>
<evidence type="ECO:0000259" key="5">
    <source>
        <dbReference type="PROSITE" id="PS50865"/>
    </source>
</evidence>
<evidence type="ECO:0000256" key="1">
    <source>
        <dbReference type="ARBA" id="ARBA00022723"/>
    </source>
</evidence>
<protein>
    <recommendedName>
        <fullName evidence="5">MYND-type domain-containing protein</fullName>
    </recommendedName>
</protein>
<gene>
    <name evidence="6" type="ORF">BT96DRAFT_1020324</name>
</gene>
<dbReference type="Gene3D" id="6.10.140.2220">
    <property type="match status" value="1"/>
</dbReference>
<dbReference type="EMBL" id="ML769487">
    <property type="protein sequence ID" value="KAE9398114.1"/>
    <property type="molecule type" value="Genomic_DNA"/>
</dbReference>
<evidence type="ECO:0000313" key="6">
    <source>
        <dbReference type="EMBL" id="KAE9398114.1"/>
    </source>
</evidence>
<proteinExistence type="predicted"/>
<keyword evidence="2 4" id="KW-0863">Zinc-finger</keyword>
<keyword evidence="7" id="KW-1185">Reference proteome</keyword>